<reference evidence="2 3" key="1">
    <citation type="submission" date="2015-03" db="EMBL/GenBank/DDBJ databases">
        <authorList>
            <consortium name="Pathogen Informatics"/>
        </authorList>
    </citation>
    <scope>NUCLEOTIDE SEQUENCE [LARGE SCALE GENOMIC DNA]</scope>
    <source>
        <strain evidence="2 3">D00501624</strain>
    </source>
</reference>
<organism evidence="2 3">
    <name type="scientific">Mycobacterium tuberculosis</name>
    <dbReference type="NCBI Taxonomy" id="1773"/>
    <lineage>
        <taxon>Bacteria</taxon>
        <taxon>Bacillati</taxon>
        <taxon>Actinomycetota</taxon>
        <taxon>Actinomycetes</taxon>
        <taxon>Mycobacteriales</taxon>
        <taxon>Mycobacteriaceae</taxon>
        <taxon>Mycobacterium</taxon>
        <taxon>Mycobacterium tuberculosis complex</taxon>
    </lineage>
</organism>
<dbReference type="AlphaFoldDB" id="A0A655DY39"/>
<gene>
    <name evidence="2" type="ORF">ERS007661_01398</name>
</gene>
<sequence length="260" mass="28231">MIGTGVLSGDHDQVGVLDVTDGHRAFSDSDRVGQRRTRGLVAHVGAVGQVVGAERAHEQLVTERRFVAGAPRCVEHGPVGTVQPVELLGDQLISGIPADGPVVVITGAQDHRVGEPALLGQPIFGLRGQLRHRVPSEELRSDGTLGGLFGDCLGAVLAELGQLASAGLLRPRAAWAVEAVTLIQPSQRRRGAQRAHLLHPPLQRYHHRPHARGLAFARRHRYRLLVIVGEDVARRRRPLPPHRLNVHPRPTDCRTQPIDV</sequence>
<dbReference type="EMBL" id="CQQC01000382">
    <property type="protein sequence ID" value="CNU94090.1"/>
    <property type="molecule type" value="Genomic_DNA"/>
</dbReference>
<name>A0A655DY39_MYCTX</name>
<dbReference type="Proteomes" id="UP000039217">
    <property type="component" value="Unassembled WGS sequence"/>
</dbReference>
<proteinExistence type="predicted"/>
<evidence type="ECO:0000313" key="2">
    <source>
        <dbReference type="EMBL" id="CNU94090.1"/>
    </source>
</evidence>
<protein>
    <submittedName>
        <fullName evidence="2">Uncharacterized protein</fullName>
    </submittedName>
</protein>
<evidence type="ECO:0000256" key="1">
    <source>
        <dbReference type="SAM" id="MobiDB-lite"/>
    </source>
</evidence>
<feature type="region of interest" description="Disordered" evidence="1">
    <location>
        <begin position="239"/>
        <end position="260"/>
    </location>
</feature>
<accession>A0A655DY39</accession>
<evidence type="ECO:0000313" key="3">
    <source>
        <dbReference type="Proteomes" id="UP000039217"/>
    </source>
</evidence>